<dbReference type="EMBL" id="CAUYUJ010022245">
    <property type="protein sequence ID" value="CAK0909710.1"/>
    <property type="molecule type" value="Genomic_DNA"/>
</dbReference>
<protein>
    <recommendedName>
        <fullName evidence="3">Biogenesis of lysosome-related organelles complex 1 subunit 1</fullName>
    </recommendedName>
</protein>
<evidence type="ECO:0000313" key="1">
    <source>
        <dbReference type="EMBL" id="CAK0909710.1"/>
    </source>
</evidence>
<name>A0ABN9YE08_9DINO</name>
<gene>
    <name evidence="1" type="ORF">PCOR1329_LOCUS84060</name>
</gene>
<sequence length="120" mass="13291">MLLEKIAADAKRLEDEAVAGEMSAQSVYEDFMKRSNKELTAYGESLQSMQAAKATAESDLSMTKTDLRDTLKELEGLNSYLGDLRKSCDFIMKNFDARQEARAQEIQALGEAKAILSGMN</sequence>
<comment type="caution">
    <text evidence="1">The sequence shown here is derived from an EMBL/GenBank/DDBJ whole genome shotgun (WGS) entry which is preliminary data.</text>
</comment>
<accession>A0ABN9YE08</accession>
<proteinExistence type="predicted"/>
<organism evidence="1 2">
    <name type="scientific">Prorocentrum cordatum</name>
    <dbReference type="NCBI Taxonomy" id="2364126"/>
    <lineage>
        <taxon>Eukaryota</taxon>
        <taxon>Sar</taxon>
        <taxon>Alveolata</taxon>
        <taxon>Dinophyceae</taxon>
        <taxon>Prorocentrales</taxon>
        <taxon>Prorocentraceae</taxon>
        <taxon>Prorocentrum</taxon>
    </lineage>
</organism>
<keyword evidence="2" id="KW-1185">Reference proteome</keyword>
<reference evidence="1" key="1">
    <citation type="submission" date="2023-10" db="EMBL/GenBank/DDBJ databases">
        <authorList>
            <person name="Chen Y."/>
            <person name="Shah S."/>
            <person name="Dougan E. K."/>
            <person name="Thang M."/>
            <person name="Chan C."/>
        </authorList>
    </citation>
    <scope>NUCLEOTIDE SEQUENCE [LARGE SCALE GENOMIC DNA]</scope>
</reference>
<evidence type="ECO:0000313" key="2">
    <source>
        <dbReference type="Proteomes" id="UP001189429"/>
    </source>
</evidence>
<evidence type="ECO:0008006" key="3">
    <source>
        <dbReference type="Google" id="ProtNLM"/>
    </source>
</evidence>
<dbReference type="Proteomes" id="UP001189429">
    <property type="component" value="Unassembled WGS sequence"/>
</dbReference>